<name>N6TSL9_DENPD</name>
<dbReference type="PANTHER" id="PTHR10894:SF1">
    <property type="entry name" value="NUCLEOLAR PROTEIN 58"/>
    <property type="match status" value="1"/>
</dbReference>
<dbReference type="PROSITE" id="PS51358">
    <property type="entry name" value="NOP"/>
    <property type="match status" value="1"/>
</dbReference>
<dbReference type="Proteomes" id="UP000030742">
    <property type="component" value="Unassembled WGS sequence"/>
</dbReference>
<dbReference type="EnsemblMetazoa" id="XM_019912920.1">
    <property type="protein sequence ID" value="XP_019768479.1"/>
    <property type="gene ID" value="LOC109543291"/>
</dbReference>
<keyword evidence="5" id="KW-0539">Nucleus</keyword>
<evidence type="ECO:0000256" key="3">
    <source>
        <dbReference type="ARBA" id="ARBA00020379"/>
    </source>
</evidence>
<dbReference type="SUPFAM" id="SSF89124">
    <property type="entry name" value="Nop domain"/>
    <property type="match status" value="1"/>
</dbReference>
<dbReference type="EMBL" id="KB741231">
    <property type="protein sequence ID" value="ENN72260.1"/>
    <property type="molecule type" value="Genomic_DNA"/>
</dbReference>
<evidence type="ECO:0000313" key="12">
    <source>
        <dbReference type="EMBL" id="ERL94360.1"/>
    </source>
</evidence>
<dbReference type="Pfam" id="PF08156">
    <property type="entry name" value="NOP5NT"/>
    <property type="match status" value="1"/>
</dbReference>
<feature type="region of interest" description="Disordered" evidence="9">
    <location>
        <begin position="430"/>
        <end position="522"/>
    </location>
</feature>
<dbReference type="KEGG" id="dpa:109543291"/>
<reference evidence="14 15" key="1">
    <citation type="journal article" date="2013" name="Genome Biol.">
        <title>Draft genome of the mountain pine beetle, Dendroctonus ponderosae Hopkins, a major forest pest.</title>
        <authorList>
            <person name="Keeling C.I."/>
            <person name="Yuen M.M."/>
            <person name="Liao N.Y."/>
            <person name="Docking T.R."/>
            <person name="Chan S.K."/>
            <person name="Taylor G.A."/>
            <person name="Palmquist D.L."/>
            <person name="Jackman S.D."/>
            <person name="Nguyen A."/>
            <person name="Li M."/>
            <person name="Henderson H."/>
            <person name="Janes J.K."/>
            <person name="Zhao Y."/>
            <person name="Pandoh P."/>
            <person name="Moore R."/>
            <person name="Sperling F.A."/>
            <person name="Huber D.P."/>
            <person name="Birol I."/>
            <person name="Jones S.J."/>
            <person name="Bohlmann J."/>
        </authorList>
    </citation>
    <scope>NUCLEOTIDE SEQUENCE</scope>
</reference>
<evidence type="ECO:0000256" key="5">
    <source>
        <dbReference type="ARBA" id="ARBA00023242"/>
    </source>
</evidence>
<evidence type="ECO:0000256" key="2">
    <source>
        <dbReference type="ARBA" id="ARBA00009211"/>
    </source>
</evidence>
<evidence type="ECO:0000256" key="1">
    <source>
        <dbReference type="ARBA" id="ARBA00004604"/>
    </source>
</evidence>
<feature type="compositionally biased region" description="Basic residues" evidence="9">
    <location>
        <begin position="510"/>
        <end position="522"/>
    </location>
</feature>
<dbReference type="HOGENOM" id="CLU_015495_5_2_1"/>
<keyword evidence="4" id="KW-0690">Ribosome biogenesis</keyword>
<gene>
    <name evidence="13" type="primary">109543291</name>
    <name evidence="12" type="ORF">D910_11640</name>
    <name evidence="11" type="ORF">YQE_11121</name>
</gene>
<dbReference type="Pfam" id="PF01798">
    <property type="entry name" value="Nop"/>
    <property type="match status" value="1"/>
</dbReference>
<accession>N6TSL9</accession>
<dbReference type="GO" id="GO:0032040">
    <property type="term" value="C:small-subunit processome"/>
    <property type="evidence" value="ECO:0007669"/>
    <property type="project" value="InterPro"/>
</dbReference>
<dbReference type="FunFam" id="1.10.287.4070:FF:000001">
    <property type="entry name" value="Probable Nucleolar protein 58"/>
    <property type="match status" value="1"/>
</dbReference>
<evidence type="ECO:0000256" key="7">
    <source>
        <dbReference type="ARBA" id="ARBA00063404"/>
    </source>
</evidence>
<evidence type="ECO:0000259" key="10">
    <source>
        <dbReference type="PROSITE" id="PS51358"/>
    </source>
</evidence>
<proteinExistence type="inferred from homology"/>
<evidence type="ECO:0000313" key="15">
    <source>
        <dbReference type="Proteomes" id="UP000030742"/>
    </source>
</evidence>
<dbReference type="Gene3D" id="1.10.287.4070">
    <property type="match status" value="1"/>
</dbReference>
<dbReference type="FunFam" id="1.10.246.90:FF:000004">
    <property type="entry name" value="Nucleolar protein 58"/>
    <property type="match status" value="1"/>
</dbReference>
<keyword evidence="14" id="KW-1185">Reference proteome</keyword>
<dbReference type="InterPro" id="IPR002687">
    <property type="entry name" value="Nop_dom"/>
</dbReference>
<dbReference type="InterPro" id="IPR042239">
    <property type="entry name" value="Nop_C"/>
</dbReference>
<protein>
    <recommendedName>
        <fullName evidence="3">Nucleolar protein 58</fullName>
    </recommendedName>
    <alternativeName>
        <fullName evidence="8">Nucleolar protein 5</fullName>
    </alternativeName>
</protein>
<evidence type="ECO:0000313" key="11">
    <source>
        <dbReference type="EMBL" id="ENN72260.1"/>
    </source>
</evidence>
<feature type="non-terminal residue" evidence="11">
    <location>
        <position position="1"/>
    </location>
</feature>
<dbReference type="InterPro" id="IPR012976">
    <property type="entry name" value="NOSIC"/>
</dbReference>
<evidence type="ECO:0000256" key="8">
    <source>
        <dbReference type="ARBA" id="ARBA00082313"/>
    </source>
</evidence>
<dbReference type="EMBL" id="KB632387">
    <property type="protein sequence ID" value="ERL94360.1"/>
    <property type="molecule type" value="Genomic_DNA"/>
</dbReference>
<organism evidence="11">
    <name type="scientific">Dendroctonus ponderosae</name>
    <name type="common">Mountain pine beetle</name>
    <dbReference type="NCBI Taxonomy" id="77166"/>
    <lineage>
        <taxon>Eukaryota</taxon>
        <taxon>Metazoa</taxon>
        <taxon>Ecdysozoa</taxon>
        <taxon>Arthropoda</taxon>
        <taxon>Hexapoda</taxon>
        <taxon>Insecta</taxon>
        <taxon>Pterygota</taxon>
        <taxon>Neoptera</taxon>
        <taxon>Endopterygota</taxon>
        <taxon>Coleoptera</taxon>
        <taxon>Polyphaga</taxon>
        <taxon>Cucujiformia</taxon>
        <taxon>Curculionidae</taxon>
        <taxon>Scolytinae</taxon>
        <taxon>Dendroctonus</taxon>
    </lineage>
</organism>
<comment type="subcellular location">
    <subcellularLocation>
        <location evidence="1">Nucleus</location>
        <location evidence="1">Nucleolus</location>
    </subcellularLocation>
</comment>
<evidence type="ECO:0000256" key="9">
    <source>
        <dbReference type="SAM" id="MobiDB-lite"/>
    </source>
</evidence>
<dbReference type="InterPro" id="IPR045056">
    <property type="entry name" value="Nop56/Nop58"/>
</dbReference>
<dbReference type="InterPro" id="IPR012974">
    <property type="entry name" value="NOP58/56_N"/>
</dbReference>
<sequence>MLVLFETAAGYAIFKLLEEQKLEEVDSLYSAFKSVESANQIVKLKHFEKFADITEALSATTASIEGKISKSLKKLIKKHVVDEHEKLLVADSKLGVAIREKFELQCLANTSVQHLMRCIRSQLDNLISGISRKEMSAMALGLAHSLSRYKLKFSPDKVDTMIVQAVSLLDDLDKELNNYTMRCREWYGWHFPELSKIITDNIAFVKTVKLIGTREHAVDTDLSDILAEEVEEKVKEAAEISMGTEIADDDIMNILCLCDQIIDMTNYRQQLYDYLKNRMMALAPNLTILVGDLVGARLVAHAGSLINLAKQPASTVQILGAEKALFRALKTRKDTPKYGLIYHSQLIGQCSTKNKGKMSRMLAAKAALATRVDALGEDVDINMGVEHKAKLEARLKLLEQGNIRRISGTGKAKAKFEKYQGISEVKHYPDAADSTLPSSSEQRKRKWKSDGEIKEETVSVKEEIEEEPANGADEPKPKKKKKNKKEPKEESVEVKEEPVEIKQEEEQPEKKKKKKKKHASSS</sequence>
<dbReference type="GO" id="GO:0042254">
    <property type="term" value="P:ribosome biogenesis"/>
    <property type="evidence" value="ECO:0007669"/>
    <property type="project" value="UniProtKB-KW"/>
</dbReference>
<dbReference type="STRING" id="77166.N6TSL9"/>
<feature type="domain" description="Nop" evidence="10">
    <location>
        <begin position="282"/>
        <end position="400"/>
    </location>
</feature>
<evidence type="ECO:0000256" key="6">
    <source>
        <dbReference type="ARBA" id="ARBA00060303"/>
    </source>
</evidence>
<dbReference type="OrthoDB" id="6780543at2759"/>
<dbReference type="Gene3D" id="1.10.246.90">
    <property type="entry name" value="Nop domain"/>
    <property type="match status" value="1"/>
</dbReference>
<dbReference type="GO" id="GO:0030515">
    <property type="term" value="F:snoRNA binding"/>
    <property type="evidence" value="ECO:0007669"/>
    <property type="project" value="InterPro"/>
</dbReference>
<evidence type="ECO:0000313" key="14">
    <source>
        <dbReference type="Proteomes" id="UP000019118"/>
    </source>
</evidence>
<comment type="similarity">
    <text evidence="2">Belongs to the NOP5/NOP56 family.</text>
</comment>
<comment type="function">
    <text evidence="6">Required for the biogenesis of box C/D snoRNAs such as U3, U8 and U14 snoRNAs. Part of the small subunit (SSU) processome, first precursor of the small eukaryotic ribosomal subunit. During the assembly of the SSU processome in the nucleolus, many ribosome biogenesis factors, an RNA chaperone and ribosomal proteins associate with the nascent pre-rRNA and work in concert to generate RNA folding, modifications, rearrangements and cleavage as well as targeted degradation of pre-ribosomal RNA by the RNA exosome. Core component of box C/D small nucleolar ribonucleoprotein (snoRNP) complexes that function in methylation of multiple sites on ribosomal RNAs (rRNAs) and messenger RNAs (mRNAs).</text>
</comment>
<feature type="compositionally biased region" description="Basic and acidic residues" evidence="9">
    <location>
        <begin position="448"/>
        <end position="462"/>
    </location>
</feature>
<feature type="compositionally biased region" description="Basic and acidic residues" evidence="9">
    <location>
        <begin position="486"/>
        <end position="509"/>
    </location>
</feature>
<dbReference type="OMA" id="MGMRSNW"/>
<evidence type="ECO:0000313" key="13">
    <source>
        <dbReference type="EnsemblMetazoa" id="XP_019768479.1"/>
    </source>
</evidence>
<comment type="subunit">
    <text evidence="7">Core component of box C/D small nucleolar ribonucleoprotein (snoRNP) particles; the core proteins SNU13, NOP56, NOP58 and FBL or FBLL1 assemble stepwise onto the snoRNA. Interacts with NOLC1/Nopp140. Interacts with NOPCHAP1, NUFIP1, RUVBL1 and RUVBL2; NOPCHAP1 bridges the association of NOP58 with RUVBL1:RUVBL2 and NUFIP1. Interacts with PIH1D1. Part of the small subunit (SSU) processome, composed of more than 70 proteins and the RNA chaperone small nucleolar RNA (snoRNA) U3.</text>
</comment>
<dbReference type="GO" id="GO:0031428">
    <property type="term" value="C:box C/D methylation guide snoRNP complex"/>
    <property type="evidence" value="ECO:0007669"/>
    <property type="project" value="InterPro"/>
</dbReference>
<dbReference type="PANTHER" id="PTHR10894">
    <property type="entry name" value="NUCLEOLAR PROTEIN 5 NUCLEOLAR PROTEIN NOP5 NOP58"/>
    <property type="match status" value="1"/>
</dbReference>
<reference evidence="13" key="2">
    <citation type="submission" date="2024-08" db="UniProtKB">
        <authorList>
            <consortium name="EnsemblMetazoa"/>
        </authorList>
    </citation>
    <scope>IDENTIFICATION</scope>
</reference>
<dbReference type="SMART" id="SM00931">
    <property type="entry name" value="NOSIC"/>
    <property type="match status" value="1"/>
</dbReference>
<evidence type="ECO:0000256" key="4">
    <source>
        <dbReference type="ARBA" id="ARBA00022517"/>
    </source>
</evidence>
<dbReference type="InterPro" id="IPR036070">
    <property type="entry name" value="Nop_dom_sf"/>
</dbReference>
<dbReference type="Proteomes" id="UP000019118">
    <property type="component" value="Unassembled WGS sequence"/>
</dbReference>
<dbReference type="AlphaFoldDB" id="N6TSL9"/>